<dbReference type="RefSeq" id="WP_009285073.1">
    <property type="nucleotide sequence ID" value="NZ_CAIT01000009.1"/>
</dbReference>
<dbReference type="Gene3D" id="1.25.40.10">
    <property type="entry name" value="Tetratricopeptide repeat domain"/>
    <property type="match status" value="1"/>
</dbReference>
<sequence length="449" mass="51751">MKIVTLSILFTFLLLTSQLAQAQGIVFEQTNWPEVIKKAQKQKKLIFLHFDKPGCTGCNEVASKAFNSPLIREKFSLNFISFRTDGSVGIGKELADKLEVECLPSSVFLDTDETPLARFCGSTTMDRVYLEKAEEALTTHRDSPLKPIAEAYKKGDRSATLMRTYIEYRRNAGLSHYELLDEYIRSLPNDSLRSADLLRFLFEQGPIVGSRADSVFRLNRYRRDSLYRAVGWNKAVELNNRIINGSIKKAIRDKDVKLAYQTAYFTRGTHTNNPKAGAAAFEWTMIRYYKGVKDTANYLSTAVRYYDTNFMPARVDSIQKLDELENQRRMRGMMPPVSKGQKPGTMVSFMANPNTQRFVSALNQAAWDFYEMTREPRYLEKALEWSKRTLEYREDASFMDTYAHILYRLGRKQEALEWQEKAVKREQEMSSPLLSSIQESLRKMKDGSL</sequence>
<evidence type="ECO:0000256" key="2">
    <source>
        <dbReference type="SAM" id="SignalP"/>
    </source>
</evidence>
<comment type="caution">
    <text evidence="3">The sequence shown here is derived from an EMBL/GenBank/DDBJ whole genome shotgun (WGS) entry which is preliminary data.</text>
</comment>
<keyword evidence="2" id="KW-0732">Signal</keyword>
<dbReference type="eggNOG" id="COG2143">
    <property type="taxonomic scope" value="Bacteria"/>
</dbReference>
<organism evidence="3 4">
    <name type="scientific">Fibrisoma limi BUZ 3</name>
    <dbReference type="NCBI Taxonomy" id="1185876"/>
    <lineage>
        <taxon>Bacteria</taxon>
        <taxon>Pseudomonadati</taxon>
        <taxon>Bacteroidota</taxon>
        <taxon>Cytophagia</taxon>
        <taxon>Cytophagales</taxon>
        <taxon>Spirosomataceae</taxon>
        <taxon>Fibrisoma</taxon>
    </lineage>
</organism>
<dbReference type="OrthoDB" id="645813at2"/>
<keyword evidence="4" id="KW-1185">Reference proteome</keyword>
<feature type="signal peptide" evidence="2">
    <location>
        <begin position="1"/>
        <end position="22"/>
    </location>
</feature>
<gene>
    <name evidence="3" type="ORF">BN8_05853</name>
</gene>
<reference evidence="3 4" key="1">
    <citation type="journal article" date="2012" name="J. Bacteriol.">
        <title>Genome Sequence of the Filamentous Bacterium Fibrisoma limi BUZ 3T.</title>
        <authorList>
            <person name="Filippini M."/>
            <person name="Qi W."/>
            <person name="Jaenicke S."/>
            <person name="Goesmann A."/>
            <person name="Smits T.H."/>
            <person name="Bagheri H.C."/>
        </authorList>
    </citation>
    <scope>NUCLEOTIDE SEQUENCE [LARGE SCALE GENOMIC DNA]</scope>
    <source>
        <strain evidence="4">BUZ 3T</strain>
    </source>
</reference>
<protein>
    <recommendedName>
        <fullName evidence="5">Thioredoxin domain-containing protein</fullName>
    </recommendedName>
</protein>
<evidence type="ECO:0008006" key="5">
    <source>
        <dbReference type="Google" id="ProtNLM"/>
    </source>
</evidence>
<feature type="compositionally biased region" description="Basic and acidic residues" evidence="1">
    <location>
        <begin position="440"/>
        <end position="449"/>
    </location>
</feature>
<feature type="chain" id="PRO_5003659181" description="Thioredoxin domain-containing protein" evidence="2">
    <location>
        <begin position="23"/>
        <end position="449"/>
    </location>
</feature>
<evidence type="ECO:0000313" key="3">
    <source>
        <dbReference type="EMBL" id="CCH56508.1"/>
    </source>
</evidence>
<dbReference type="AlphaFoldDB" id="I2GRI0"/>
<accession>I2GRI0</accession>
<dbReference type="InterPro" id="IPR036249">
    <property type="entry name" value="Thioredoxin-like_sf"/>
</dbReference>
<dbReference type="Gene3D" id="3.40.30.10">
    <property type="entry name" value="Glutaredoxin"/>
    <property type="match status" value="1"/>
</dbReference>
<dbReference type="EMBL" id="CAIT01000009">
    <property type="protein sequence ID" value="CCH56508.1"/>
    <property type="molecule type" value="Genomic_DNA"/>
</dbReference>
<dbReference type="SUPFAM" id="SSF52833">
    <property type="entry name" value="Thioredoxin-like"/>
    <property type="match status" value="1"/>
</dbReference>
<dbReference type="Proteomes" id="UP000009309">
    <property type="component" value="Unassembled WGS sequence"/>
</dbReference>
<dbReference type="InterPro" id="IPR011990">
    <property type="entry name" value="TPR-like_helical_dom_sf"/>
</dbReference>
<feature type="compositionally biased region" description="Polar residues" evidence="1">
    <location>
        <begin position="429"/>
        <end position="439"/>
    </location>
</feature>
<evidence type="ECO:0000256" key="1">
    <source>
        <dbReference type="SAM" id="MobiDB-lite"/>
    </source>
</evidence>
<feature type="region of interest" description="Disordered" evidence="1">
    <location>
        <begin position="425"/>
        <end position="449"/>
    </location>
</feature>
<evidence type="ECO:0000313" key="4">
    <source>
        <dbReference type="Proteomes" id="UP000009309"/>
    </source>
</evidence>
<proteinExistence type="predicted"/>
<name>I2GRI0_9BACT</name>
<dbReference type="STRING" id="1185876.BN8_05853"/>